<evidence type="ECO:0000313" key="1">
    <source>
        <dbReference type="EMBL" id="GER47245.1"/>
    </source>
</evidence>
<comment type="caution">
    <text evidence="1">The sequence shown here is derived from an EMBL/GenBank/DDBJ whole genome shotgun (WGS) entry which is preliminary data.</text>
</comment>
<keyword evidence="2" id="KW-1185">Reference proteome</keyword>
<dbReference type="EMBL" id="BKCP01007793">
    <property type="protein sequence ID" value="GER47245.1"/>
    <property type="molecule type" value="Genomic_DNA"/>
</dbReference>
<name>A0A5A7QPA7_STRAF</name>
<keyword evidence="1" id="KW-0808">Transferase</keyword>
<evidence type="ECO:0000313" key="2">
    <source>
        <dbReference type="Proteomes" id="UP000325081"/>
    </source>
</evidence>
<accession>A0A5A7QPA7</accession>
<protein>
    <submittedName>
        <fullName evidence="1">Ribosomal RNA small subunit methyltransferase H</fullName>
    </submittedName>
</protein>
<proteinExistence type="predicted"/>
<gene>
    <name evidence="1" type="ORF">STAS_24352</name>
</gene>
<dbReference type="GO" id="GO:0008168">
    <property type="term" value="F:methyltransferase activity"/>
    <property type="evidence" value="ECO:0007669"/>
    <property type="project" value="UniProtKB-KW"/>
</dbReference>
<reference evidence="2" key="1">
    <citation type="journal article" date="2019" name="Curr. Biol.">
        <title>Genome Sequence of Striga asiatica Provides Insight into the Evolution of Plant Parasitism.</title>
        <authorList>
            <person name="Yoshida S."/>
            <person name="Kim S."/>
            <person name="Wafula E.K."/>
            <person name="Tanskanen J."/>
            <person name="Kim Y.M."/>
            <person name="Honaas L."/>
            <person name="Yang Z."/>
            <person name="Spallek T."/>
            <person name="Conn C.E."/>
            <person name="Ichihashi Y."/>
            <person name="Cheong K."/>
            <person name="Cui S."/>
            <person name="Der J.P."/>
            <person name="Gundlach H."/>
            <person name="Jiao Y."/>
            <person name="Hori C."/>
            <person name="Ishida J.K."/>
            <person name="Kasahara H."/>
            <person name="Kiba T."/>
            <person name="Kim M.S."/>
            <person name="Koo N."/>
            <person name="Laohavisit A."/>
            <person name="Lee Y.H."/>
            <person name="Lumba S."/>
            <person name="McCourt P."/>
            <person name="Mortimer J.C."/>
            <person name="Mutuku J.M."/>
            <person name="Nomura T."/>
            <person name="Sasaki-Sekimoto Y."/>
            <person name="Seto Y."/>
            <person name="Wang Y."/>
            <person name="Wakatake T."/>
            <person name="Sakakibara H."/>
            <person name="Demura T."/>
            <person name="Yamaguchi S."/>
            <person name="Yoneyama K."/>
            <person name="Manabe R.I."/>
            <person name="Nelson D.C."/>
            <person name="Schulman A.H."/>
            <person name="Timko M.P."/>
            <person name="dePamphilis C.W."/>
            <person name="Choi D."/>
            <person name="Shirasu K."/>
        </authorList>
    </citation>
    <scope>NUCLEOTIDE SEQUENCE [LARGE SCALE GENOMIC DNA]</scope>
    <source>
        <strain evidence="2">cv. UVA1</strain>
    </source>
</reference>
<keyword evidence="1" id="KW-0489">Methyltransferase</keyword>
<sequence>MSSKLSVLPSTKDSPLGMIVDTESAAGTAWVLPEKLKMEVGESRVPEVARHTLSTSRHGGDTATWRGGGRGTGKWRWSWAGCEARASASSRAASHWAMWLSVAACWDWAELLVLGLWVVGSMPILDRRFLRRVRP</sequence>
<organism evidence="1 2">
    <name type="scientific">Striga asiatica</name>
    <name type="common">Asiatic witchweed</name>
    <name type="synonym">Buchnera asiatica</name>
    <dbReference type="NCBI Taxonomy" id="4170"/>
    <lineage>
        <taxon>Eukaryota</taxon>
        <taxon>Viridiplantae</taxon>
        <taxon>Streptophyta</taxon>
        <taxon>Embryophyta</taxon>
        <taxon>Tracheophyta</taxon>
        <taxon>Spermatophyta</taxon>
        <taxon>Magnoliopsida</taxon>
        <taxon>eudicotyledons</taxon>
        <taxon>Gunneridae</taxon>
        <taxon>Pentapetalae</taxon>
        <taxon>asterids</taxon>
        <taxon>lamiids</taxon>
        <taxon>Lamiales</taxon>
        <taxon>Orobanchaceae</taxon>
        <taxon>Buchnereae</taxon>
        <taxon>Striga</taxon>
    </lineage>
</organism>
<dbReference type="AlphaFoldDB" id="A0A5A7QPA7"/>
<dbReference type="Proteomes" id="UP000325081">
    <property type="component" value="Unassembled WGS sequence"/>
</dbReference>
<dbReference type="GO" id="GO:0032259">
    <property type="term" value="P:methylation"/>
    <property type="evidence" value="ECO:0007669"/>
    <property type="project" value="UniProtKB-KW"/>
</dbReference>